<dbReference type="InterPro" id="IPR036895">
    <property type="entry name" value="Uracil-DNA_glycosylase-like_sf"/>
</dbReference>
<dbReference type="CDD" id="cd10033">
    <property type="entry name" value="UDG_like"/>
    <property type="match status" value="1"/>
</dbReference>
<feature type="domain" description="Uracil-DNA glycosylase-like" evidence="1">
    <location>
        <begin position="31"/>
        <end position="188"/>
    </location>
</feature>
<sequence length="199" mass="22143">MAVNPGNLDELLKDVRACTVCSGLPFGPDPLLQAGSTAKILIAGQAPGSKTHEKGRPFDDQSGKRLRTWLGVTEDQFYDPGLFAIIPMGFCFPGTGKGGDLPPRPECAPLWRKPLLDSLPAIELTLILGQYALHWHLGDAKSKTLTETVKRWEEFWPCALPLPHPSPRNIRWFNANPWFEAELVPVLHERVARLIKKHP</sequence>
<dbReference type="Pfam" id="PF03167">
    <property type="entry name" value="UDG"/>
    <property type="match status" value="1"/>
</dbReference>
<dbReference type="SUPFAM" id="SSF52141">
    <property type="entry name" value="Uracil-DNA glycosylase-like"/>
    <property type="match status" value="1"/>
</dbReference>
<dbReference type="InterPro" id="IPR047124">
    <property type="entry name" value="HI_0220.2"/>
</dbReference>
<keyword evidence="3" id="KW-1185">Reference proteome</keyword>
<dbReference type="InterPro" id="IPR005122">
    <property type="entry name" value="Uracil-DNA_glycosylase-like"/>
</dbReference>
<reference evidence="2 3" key="1">
    <citation type="submission" date="2021-03" db="EMBL/GenBank/DDBJ databases">
        <title>Complete genome of Parasphingorhabdus_sp.JHSY0214.</title>
        <authorList>
            <person name="Yoo J.H."/>
            <person name="Bae J.W."/>
        </authorList>
    </citation>
    <scope>NUCLEOTIDE SEQUENCE [LARGE SCALE GENOMIC DNA]</scope>
    <source>
        <strain evidence="2 3">JHSY0214</strain>
    </source>
</reference>
<gene>
    <name evidence="2" type="ORF">J4G78_06895</name>
</gene>
<evidence type="ECO:0000259" key="1">
    <source>
        <dbReference type="SMART" id="SM00986"/>
    </source>
</evidence>
<dbReference type="Gene3D" id="3.40.470.10">
    <property type="entry name" value="Uracil-DNA glycosylase-like domain"/>
    <property type="match status" value="1"/>
</dbReference>
<evidence type="ECO:0000313" key="3">
    <source>
        <dbReference type="Proteomes" id="UP000663923"/>
    </source>
</evidence>
<dbReference type="RefSeq" id="WP_207989587.1">
    <property type="nucleotide sequence ID" value="NZ_CP071794.1"/>
</dbReference>
<dbReference type="PANTHER" id="PTHR42160">
    <property type="entry name" value="URACIL-DNA GLYCOSYLASE SUPERFAMILY PROTEIN"/>
    <property type="match status" value="1"/>
</dbReference>
<dbReference type="EMBL" id="CP071794">
    <property type="protein sequence ID" value="QTD57256.1"/>
    <property type="molecule type" value="Genomic_DNA"/>
</dbReference>
<evidence type="ECO:0000313" key="2">
    <source>
        <dbReference type="EMBL" id="QTD57256.1"/>
    </source>
</evidence>
<proteinExistence type="predicted"/>
<name>A0ABX7T6X3_9SPHN</name>
<dbReference type="SMART" id="SM00986">
    <property type="entry name" value="UDG"/>
    <property type="match status" value="1"/>
</dbReference>
<organism evidence="2 3">
    <name type="scientific">Parasphingorhabdus cellanae</name>
    <dbReference type="NCBI Taxonomy" id="2806553"/>
    <lineage>
        <taxon>Bacteria</taxon>
        <taxon>Pseudomonadati</taxon>
        <taxon>Pseudomonadota</taxon>
        <taxon>Alphaproteobacteria</taxon>
        <taxon>Sphingomonadales</taxon>
        <taxon>Sphingomonadaceae</taxon>
        <taxon>Parasphingorhabdus</taxon>
    </lineage>
</organism>
<protein>
    <submittedName>
        <fullName evidence="2">Uracil-DNA glycosylase family protein</fullName>
    </submittedName>
</protein>
<dbReference type="SMART" id="SM00987">
    <property type="entry name" value="UreE_C"/>
    <property type="match status" value="1"/>
</dbReference>
<dbReference type="PANTHER" id="PTHR42160:SF1">
    <property type="entry name" value="URACIL-DNA GLYCOSYLASE SUPERFAMILY PROTEIN"/>
    <property type="match status" value="1"/>
</dbReference>
<dbReference type="Proteomes" id="UP000663923">
    <property type="component" value="Chromosome"/>
</dbReference>
<accession>A0ABX7T6X3</accession>